<name>A0A5J4UUJ5_9EUKA</name>
<dbReference type="EMBL" id="SNRW01012526">
    <property type="protein sequence ID" value="KAA6373712.1"/>
    <property type="molecule type" value="Genomic_DNA"/>
</dbReference>
<comment type="caution">
    <text evidence="1">The sequence shown here is derived from an EMBL/GenBank/DDBJ whole genome shotgun (WGS) entry which is preliminary data.</text>
</comment>
<proteinExistence type="predicted"/>
<sequence>MTARARTALEKRQKAEICRLQIGINEHQQTVRLKDQLILSVVDNSPNDQKMRYVRHLMLIGHFKILHRSTVGALLDRLFLQQVGGLTQWKLGKVRICVLKLFKTMVFTLHILS</sequence>
<gene>
    <name evidence="1" type="ORF">EZS28_030761</name>
</gene>
<evidence type="ECO:0000313" key="2">
    <source>
        <dbReference type="Proteomes" id="UP000324800"/>
    </source>
</evidence>
<organism evidence="1 2">
    <name type="scientific">Streblomastix strix</name>
    <dbReference type="NCBI Taxonomy" id="222440"/>
    <lineage>
        <taxon>Eukaryota</taxon>
        <taxon>Metamonada</taxon>
        <taxon>Preaxostyla</taxon>
        <taxon>Oxymonadida</taxon>
        <taxon>Streblomastigidae</taxon>
        <taxon>Streblomastix</taxon>
    </lineage>
</organism>
<protein>
    <submittedName>
        <fullName evidence="1">Uncharacterized protein</fullName>
    </submittedName>
</protein>
<reference evidence="1 2" key="1">
    <citation type="submission" date="2019-03" db="EMBL/GenBank/DDBJ databases">
        <title>Single cell metagenomics reveals metabolic interactions within the superorganism composed of flagellate Streblomastix strix and complex community of Bacteroidetes bacteria on its surface.</title>
        <authorList>
            <person name="Treitli S.C."/>
            <person name="Kolisko M."/>
            <person name="Husnik F."/>
            <person name="Keeling P."/>
            <person name="Hampl V."/>
        </authorList>
    </citation>
    <scope>NUCLEOTIDE SEQUENCE [LARGE SCALE GENOMIC DNA]</scope>
    <source>
        <strain evidence="1">ST1C</strain>
    </source>
</reference>
<dbReference type="Proteomes" id="UP000324800">
    <property type="component" value="Unassembled WGS sequence"/>
</dbReference>
<accession>A0A5J4UUJ5</accession>
<evidence type="ECO:0000313" key="1">
    <source>
        <dbReference type="EMBL" id="KAA6373712.1"/>
    </source>
</evidence>
<dbReference type="AlphaFoldDB" id="A0A5J4UUJ5"/>